<dbReference type="PANTHER" id="PTHR23133">
    <property type="entry name" value="IMIDAZOLEGLYCEROL-PHOSPHATE DEHYDRATASE HIS7"/>
    <property type="match status" value="1"/>
</dbReference>
<dbReference type="Pfam" id="PF00475">
    <property type="entry name" value="IGPD"/>
    <property type="match status" value="1"/>
</dbReference>
<comment type="pathway">
    <text evidence="1 5 6">Amino-acid biosynthesis; L-histidine biosynthesis; L-histidine from 5-phospho-alpha-D-ribose 1-diphosphate: step 6/9.</text>
</comment>
<dbReference type="PROSITE" id="PS00955">
    <property type="entry name" value="IGP_DEHYDRATASE_2"/>
    <property type="match status" value="1"/>
</dbReference>
<gene>
    <name evidence="5 7" type="primary">hisB</name>
    <name evidence="7" type="ORF">ACFSW4_13015</name>
</gene>
<dbReference type="PROSITE" id="PS00954">
    <property type="entry name" value="IGP_DEHYDRATASE_1"/>
    <property type="match status" value="1"/>
</dbReference>
<dbReference type="InterPro" id="IPR000807">
    <property type="entry name" value="ImidazoleglycerolP_deHydtase"/>
</dbReference>
<dbReference type="PANTHER" id="PTHR23133:SF2">
    <property type="entry name" value="IMIDAZOLEGLYCEROL-PHOSPHATE DEHYDRATASE"/>
    <property type="match status" value="1"/>
</dbReference>
<comment type="caution">
    <text evidence="7">The sequence shown here is derived from an EMBL/GenBank/DDBJ whole genome shotgun (WGS) entry which is preliminary data.</text>
</comment>
<name>A0ABW5QD87_9BACI</name>
<comment type="subcellular location">
    <subcellularLocation>
        <location evidence="5 6">Cytoplasm</location>
    </subcellularLocation>
</comment>
<keyword evidence="2 5" id="KW-0028">Amino-acid biosynthesis</keyword>
<keyword evidence="3 5" id="KW-0368">Histidine biosynthesis</keyword>
<dbReference type="EMBL" id="JBHUMZ010000046">
    <property type="protein sequence ID" value="MFD2639782.1"/>
    <property type="molecule type" value="Genomic_DNA"/>
</dbReference>
<proteinExistence type="inferred from homology"/>
<accession>A0ABW5QD87</accession>
<dbReference type="InterPro" id="IPR038494">
    <property type="entry name" value="IGPD_sf"/>
</dbReference>
<dbReference type="GO" id="GO:0004424">
    <property type="term" value="F:imidazoleglycerol-phosphate dehydratase activity"/>
    <property type="evidence" value="ECO:0007669"/>
    <property type="project" value="UniProtKB-EC"/>
</dbReference>
<evidence type="ECO:0000256" key="6">
    <source>
        <dbReference type="RuleBase" id="RU000599"/>
    </source>
</evidence>
<dbReference type="SUPFAM" id="SSF54211">
    <property type="entry name" value="Ribosomal protein S5 domain 2-like"/>
    <property type="match status" value="2"/>
</dbReference>
<dbReference type="InterPro" id="IPR020565">
    <property type="entry name" value="ImidazoleglycerP_deHydtase_CS"/>
</dbReference>
<dbReference type="InterPro" id="IPR020568">
    <property type="entry name" value="Ribosomal_Su5_D2-typ_SF"/>
</dbReference>
<dbReference type="EC" id="4.2.1.19" evidence="5 6"/>
<evidence type="ECO:0000256" key="2">
    <source>
        <dbReference type="ARBA" id="ARBA00022605"/>
    </source>
</evidence>
<evidence type="ECO:0000256" key="1">
    <source>
        <dbReference type="ARBA" id="ARBA00005047"/>
    </source>
</evidence>
<evidence type="ECO:0000313" key="8">
    <source>
        <dbReference type="Proteomes" id="UP001597452"/>
    </source>
</evidence>
<reference evidence="8" key="1">
    <citation type="journal article" date="2019" name="Int. J. Syst. Evol. Microbiol.">
        <title>The Global Catalogue of Microorganisms (GCM) 10K type strain sequencing project: providing services to taxonomists for standard genome sequencing and annotation.</title>
        <authorList>
            <consortium name="The Broad Institute Genomics Platform"/>
            <consortium name="The Broad Institute Genome Sequencing Center for Infectious Disease"/>
            <person name="Wu L."/>
            <person name="Ma J."/>
        </authorList>
    </citation>
    <scope>NUCLEOTIDE SEQUENCE [LARGE SCALE GENOMIC DNA]</scope>
    <source>
        <strain evidence="8">TISTR 1571</strain>
    </source>
</reference>
<sequence>MRQATIKRDTTETKIDLSLTIDDSIQAAIDTGVGFFNHMLTLFAAHGQFGLNVKASGDLNVDQHHTVEDVGIVLGQALKEAIGDKKGIKRYASDFTPMDESLSLVSVDVSNRPYLVFDVNGLPEKVGNFDTELVEEFFRAFVNQAGITLHIKLIHGQNSHHIIESIFKGFGRVLNDALMIVNPDGEVPSTKGTLS</sequence>
<dbReference type="NCBIfam" id="NF002107">
    <property type="entry name" value="PRK00951.1-2"/>
    <property type="match status" value="1"/>
</dbReference>
<comment type="catalytic activity">
    <reaction evidence="5 6">
        <text>D-erythro-1-(imidazol-4-yl)glycerol 3-phosphate = 3-(imidazol-4-yl)-2-oxopropyl phosphate + H2O</text>
        <dbReference type="Rhea" id="RHEA:11040"/>
        <dbReference type="ChEBI" id="CHEBI:15377"/>
        <dbReference type="ChEBI" id="CHEBI:57766"/>
        <dbReference type="ChEBI" id="CHEBI:58278"/>
        <dbReference type="EC" id="4.2.1.19"/>
    </reaction>
</comment>
<evidence type="ECO:0000256" key="4">
    <source>
        <dbReference type="ARBA" id="ARBA00023239"/>
    </source>
</evidence>
<evidence type="ECO:0000313" key="7">
    <source>
        <dbReference type="EMBL" id="MFD2639782.1"/>
    </source>
</evidence>
<dbReference type="RefSeq" id="WP_054754822.1">
    <property type="nucleotide sequence ID" value="NZ_JBHUMZ010000046.1"/>
</dbReference>
<keyword evidence="8" id="KW-1185">Reference proteome</keyword>
<comment type="similarity">
    <text evidence="5 6">Belongs to the imidazoleglycerol-phosphate dehydratase family.</text>
</comment>
<keyword evidence="4 5" id="KW-0456">Lyase</keyword>
<evidence type="ECO:0000256" key="5">
    <source>
        <dbReference type="HAMAP-Rule" id="MF_00076"/>
    </source>
</evidence>
<protein>
    <recommendedName>
        <fullName evidence="5 6">Imidazoleglycerol-phosphate dehydratase</fullName>
        <shortName evidence="5">IGPD</shortName>
        <ecNumber evidence="5 6">4.2.1.19</ecNumber>
    </recommendedName>
</protein>
<dbReference type="Gene3D" id="3.30.230.40">
    <property type="entry name" value="Imidazole glycerol phosphate dehydratase, domain 1"/>
    <property type="match status" value="2"/>
</dbReference>
<organism evidence="7 8">
    <name type="scientific">Piscibacillus salipiscarius</name>
    <dbReference type="NCBI Taxonomy" id="299480"/>
    <lineage>
        <taxon>Bacteria</taxon>
        <taxon>Bacillati</taxon>
        <taxon>Bacillota</taxon>
        <taxon>Bacilli</taxon>
        <taxon>Bacillales</taxon>
        <taxon>Bacillaceae</taxon>
        <taxon>Piscibacillus</taxon>
    </lineage>
</organism>
<dbReference type="NCBIfam" id="NF002114">
    <property type="entry name" value="PRK00951.2-4"/>
    <property type="match status" value="1"/>
</dbReference>
<dbReference type="NCBIfam" id="NF002111">
    <property type="entry name" value="PRK00951.2-1"/>
    <property type="match status" value="1"/>
</dbReference>
<dbReference type="Proteomes" id="UP001597452">
    <property type="component" value="Unassembled WGS sequence"/>
</dbReference>
<dbReference type="CDD" id="cd07914">
    <property type="entry name" value="IGPD"/>
    <property type="match status" value="1"/>
</dbReference>
<evidence type="ECO:0000256" key="3">
    <source>
        <dbReference type="ARBA" id="ARBA00023102"/>
    </source>
</evidence>
<dbReference type="HAMAP" id="MF_00076">
    <property type="entry name" value="HisB"/>
    <property type="match status" value="1"/>
</dbReference>
<keyword evidence="5" id="KW-0963">Cytoplasm</keyword>